<evidence type="ECO:0000313" key="2">
    <source>
        <dbReference type="EMBL" id="OXA41371.1"/>
    </source>
</evidence>
<comment type="caution">
    <text evidence="2">The sequence shown here is derived from an EMBL/GenBank/DDBJ whole genome shotgun (WGS) entry which is preliminary data.</text>
</comment>
<dbReference type="EMBL" id="LNIX01000029">
    <property type="protein sequence ID" value="OXA41371.1"/>
    <property type="molecule type" value="Genomic_DNA"/>
</dbReference>
<feature type="region of interest" description="Disordered" evidence="1">
    <location>
        <begin position="1"/>
        <end position="108"/>
    </location>
</feature>
<evidence type="ECO:0000256" key="1">
    <source>
        <dbReference type="SAM" id="MobiDB-lite"/>
    </source>
</evidence>
<sequence>MEQPGPWSHNIVFPTGRVLANPKPKPDPGTSNPKPQLIPNPKNPKPIYTDLNPKTPIGSGSEYVKSEPKPDPKSFGPDLSDPNPNPKTSGSEIPCPNPDLNPKPEVITRSRGSLPQHMVPGHWSLKNFTGFWSLVPKYFSGPLALMENRTCTQALSTLPDANIVVEASKGAISIFGRCYISSNVLPHVKAYGKVTAKNGDGSFGSFNDDMIHTDATLTLFSVFKKDC</sequence>
<protein>
    <submittedName>
        <fullName evidence="2">Uncharacterized protein</fullName>
    </submittedName>
</protein>
<dbReference type="Proteomes" id="UP000198287">
    <property type="component" value="Unassembled WGS sequence"/>
</dbReference>
<name>A0A226D9S0_FOLCA</name>
<proteinExistence type="predicted"/>
<evidence type="ECO:0000313" key="3">
    <source>
        <dbReference type="Proteomes" id="UP000198287"/>
    </source>
</evidence>
<accession>A0A226D9S0</accession>
<reference evidence="2 3" key="1">
    <citation type="submission" date="2015-12" db="EMBL/GenBank/DDBJ databases">
        <title>The genome of Folsomia candida.</title>
        <authorList>
            <person name="Faddeeva A."/>
            <person name="Derks M.F."/>
            <person name="Anvar Y."/>
            <person name="Smit S."/>
            <person name="Van Straalen N."/>
            <person name="Roelofs D."/>
        </authorList>
    </citation>
    <scope>NUCLEOTIDE SEQUENCE [LARGE SCALE GENOMIC DNA]</scope>
    <source>
        <strain evidence="2 3">VU population</strain>
        <tissue evidence="2">Whole body</tissue>
    </source>
</reference>
<gene>
    <name evidence="2" type="ORF">Fcan01_23878</name>
</gene>
<dbReference type="AlphaFoldDB" id="A0A226D9S0"/>
<keyword evidence="3" id="KW-1185">Reference proteome</keyword>
<organism evidence="2 3">
    <name type="scientific">Folsomia candida</name>
    <name type="common">Springtail</name>
    <dbReference type="NCBI Taxonomy" id="158441"/>
    <lineage>
        <taxon>Eukaryota</taxon>
        <taxon>Metazoa</taxon>
        <taxon>Ecdysozoa</taxon>
        <taxon>Arthropoda</taxon>
        <taxon>Hexapoda</taxon>
        <taxon>Collembola</taxon>
        <taxon>Entomobryomorpha</taxon>
        <taxon>Isotomoidea</taxon>
        <taxon>Isotomidae</taxon>
        <taxon>Proisotominae</taxon>
        <taxon>Folsomia</taxon>
    </lineage>
</organism>